<evidence type="ECO:0000313" key="4">
    <source>
        <dbReference type="Proteomes" id="UP000179230"/>
    </source>
</evidence>
<dbReference type="Proteomes" id="UP000179230">
    <property type="component" value="Unassembled WGS sequence"/>
</dbReference>
<dbReference type="AlphaFoldDB" id="A0A1F6FPL9"/>
<comment type="caution">
    <text evidence="3">The sequence shown here is derived from an EMBL/GenBank/DDBJ whole genome shotgun (WGS) entry which is preliminary data.</text>
</comment>
<proteinExistence type="predicted"/>
<dbReference type="InterPro" id="IPR003386">
    <property type="entry name" value="LACT/PDAT_acylTrfase"/>
</dbReference>
<dbReference type="Gene3D" id="3.40.50.1820">
    <property type="entry name" value="alpha/beta hydrolase"/>
    <property type="match status" value="1"/>
</dbReference>
<keyword evidence="2" id="KW-1133">Transmembrane helix</keyword>
<dbReference type="EMBL" id="MFMT01000041">
    <property type="protein sequence ID" value="OGG87793.1"/>
    <property type="molecule type" value="Genomic_DNA"/>
</dbReference>
<accession>A0A1F6FPL9</accession>
<reference evidence="3 4" key="1">
    <citation type="journal article" date="2016" name="Nat. Commun.">
        <title>Thousands of microbial genomes shed light on interconnected biogeochemical processes in an aquifer system.</title>
        <authorList>
            <person name="Anantharaman K."/>
            <person name="Brown C.T."/>
            <person name="Hug L.A."/>
            <person name="Sharon I."/>
            <person name="Castelle C.J."/>
            <person name="Probst A.J."/>
            <person name="Thomas B.C."/>
            <person name="Singh A."/>
            <person name="Wilkins M.J."/>
            <person name="Karaoz U."/>
            <person name="Brodie E.L."/>
            <person name="Williams K.H."/>
            <person name="Hubbard S.S."/>
            <person name="Banfield J.F."/>
        </authorList>
    </citation>
    <scope>NUCLEOTIDE SEQUENCE [LARGE SCALE GENOMIC DNA]</scope>
</reference>
<feature type="transmembrane region" description="Helical" evidence="2">
    <location>
        <begin position="35"/>
        <end position="52"/>
    </location>
</feature>
<organism evidence="3 4">
    <name type="scientific">Candidatus Kaiserbacteria bacterium RIFOXYD1_FULL_42_15</name>
    <dbReference type="NCBI Taxonomy" id="1798532"/>
    <lineage>
        <taxon>Bacteria</taxon>
        <taxon>Candidatus Kaiseribacteriota</taxon>
    </lineage>
</organism>
<feature type="region of interest" description="Disordered" evidence="1">
    <location>
        <begin position="843"/>
        <end position="865"/>
    </location>
</feature>
<dbReference type="SUPFAM" id="SSF53474">
    <property type="entry name" value="alpha/beta-Hydrolases"/>
    <property type="match status" value="1"/>
</dbReference>
<keyword evidence="2" id="KW-0812">Transmembrane</keyword>
<protein>
    <submittedName>
        <fullName evidence="3">Uncharacterized protein</fullName>
    </submittedName>
</protein>
<dbReference type="GO" id="GO:0008374">
    <property type="term" value="F:O-acyltransferase activity"/>
    <property type="evidence" value="ECO:0007669"/>
    <property type="project" value="InterPro"/>
</dbReference>
<dbReference type="InterPro" id="IPR029058">
    <property type="entry name" value="AB_hydrolase_fold"/>
</dbReference>
<evidence type="ECO:0000256" key="1">
    <source>
        <dbReference type="SAM" id="MobiDB-lite"/>
    </source>
</evidence>
<sequence length="908" mass="100402">MSDFIHRLSTAFSTVHPHIIDLGVTIKVMFRDMIISWYQALFLLFFLAVVIVPTNAQAVLPCGDIIAPDGWTGWFNHSNALINTPVVDCADPFNETIGTVSPYSFTVEGMNVADNGQMTIPEAGTVNYEILGFPQTPMMNVTHTLFKHDGNDYQYVNTDEIEPTEADFRRLATEFFGQGVDIEPYIVAILSNDPWNYFPEGEQQDLLYSFDDYIYNHPVLPPLLPGSYTLVSSENILAVSELNWYQKLFASLIPTAQAQSDETDTFTITFTLVAEPPAPTGASSVLFLPGIQASRLYTKNILGIEDELWVPNNNNDVRQLAMTSAGRSVGDIYTKDIVGSVFGLGSVYAGISGYFDNLVAEEKIAAWESFAYDWRYDVEDIVTEGTQYETERKYVLDLVESMAQASDSGKVSLVGHSNGGLLAKVIMTELEKLGKEDLIDQVVFLASPQTGTPKAIGSLLHGYGQSILGGLILKADTARAVMQNLPGAYALLPTKEYFEDTPGEPVIVFEDDYSTKAFVEAYGQKITDVDTLYDFITSQRDDRVASESVYEPVIGNKTILEEVANLHTNVLQSWRAPAAVKVTEVAGIGLPTIHSFAYRAYMKRDCTSLINVECPPTLRYKPVPQVSLLGDETVMTTSAVGYRGDKESYYFNLNTYKNTYSLKKHYNFTEAEPIQLLLSNILLSATNTTPFITKVVPSLSTTYVMMGVPSPVMATITDDKGRQIKVEFEGDFIKKVEEIPDSYIYYFGETTYIILPKDDDYQVTLKGTGLGAVTLELDTFTDESSQTSVQSVLIDAVSTSTIMTMTLVNSTLSDVLVDENGDGEVDRQVDAETNEVIELNPQLPTEEVENSSSSHSGGSITRLTTPTPQVAGAQISLADGGEEMQYLWKLYNLLVELKRLLILYEKIN</sequence>
<dbReference type="PANTHER" id="PTHR11440">
    <property type="entry name" value="LECITHIN-CHOLESTEROL ACYLTRANSFERASE-RELATED"/>
    <property type="match status" value="1"/>
</dbReference>
<evidence type="ECO:0000256" key="2">
    <source>
        <dbReference type="SAM" id="Phobius"/>
    </source>
</evidence>
<keyword evidence="2" id="KW-0472">Membrane</keyword>
<name>A0A1F6FPL9_9BACT</name>
<dbReference type="Pfam" id="PF02450">
    <property type="entry name" value="LCAT"/>
    <property type="match status" value="1"/>
</dbReference>
<gene>
    <name evidence="3" type="ORF">A2592_02080</name>
</gene>
<evidence type="ECO:0000313" key="3">
    <source>
        <dbReference type="EMBL" id="OGG87793.1"/>
    </source>
</evidence>
<dbReference type="GO" id="GO:0006629">
    <property type="term" value="P:lipid metabolic process"/>
    <property type="evidence" value="ECO:0007669"/>
    <property type="project" value="InterPro"/>
</dbReference>